<dbReference type="GO" id="GO:0004668">
    <property type="term" value="F:protein-arginine deiminase activity"/>
    <property type="evidence" value="ECO:0007669"/>
    <property type="project" value="InterPro"/>
</dbReference>
<dbReference type="HOGENOM" id="CLU_433216_0_0_2"/>
<dbReference type="RefSeq" id="WP_011447109.1">
    <property type="nucleotide sequence ID" value="NC_007796.1"/>
</dbReference>
<organism evidence="3 4">
    <name type="scientific">Methanospirillum hungatei JF-1 (strain ATCC 27890 / DSM 864 / NBRC 100397 / JF-1)</name>
    <dbReference type="NCBI Taxonomy" id="323259"/>
    <lineage>
        <taxon>Archaea</taxon>
        <taxon>Methanobacteriati</taxon>
        <taxon>Methanobacteriota</taxon>
        <taxon>Stenosarchaea group</taxon>
        <taxon>Methanomicrobia</taxon>
        <taxon>Methanomicrobiales</taxon>
        <taxon>Methanospirillaceae</taxon>
        <taxon>Methanospirillum</taxon>
    </lineage>
</organism>
<dbReference type="Pfam" id="PF04371">
    <property type="entry name" value="PAD_porph"/>
    <property type="match status" value="1"/>
</dbReference>
<dbReference type="SUPFAM" id="SSF55909">
    <property type="entry name" value="Pentein"/>
    <property type="match status" value="1"/>
</dbReference>
<dbReference type="Pfam" id="PF00795">
    <property type="entry name" value="CN_hydrolase"/>
    <property type="match status" value="1"/>
</dbReference>
<dbReference type="AlphaFoldDB" id="Q2FQ96"/>
<protein>
    <submittedName>
        <fullName evidence="3">Agmatine deiminase</fullName>
        <ecNumber evidence="3">3.5.3.12</ecNumber>
    </submittedName>
</protein>
<dbReference type="Gene3D" id="3.60.110.10">
    <property type="entry name" value="Carbon-nitrogen hydrolase"/>
    <property type="match status" value="1"/>
</dbReference>
<keyword evidence="4" id="KW-1185">Reference proteome</keyword>
<keyword evidence="1 3" id="KW-0378">Hydrolase</keyword>
<dbReference type="PROSITE" id="PS50263">
    <property type="entry name" value="CN_HYDROLASE"/>
    <property type="match status" value="1"/>
</dbReference>
<evidence type="ECO:0000313" key="3">
    <source>
        <dbReference type="EMBL" id="ABD39812.1"/>
    </source>
</evidence>
<evidence type="ECO:0000313" key="4">
    <source>
        <dbReference type="Proteomes" id="UP000001941"/>
    </source>
</evidence>
<proteinExistence type="predicted"/>
<dbReference type="EnsemblBacteria" id="ABD39812">
    <property type="protein sequence ID" value="ABD39812"/>
    <property type="gene ID" value="Mhun_0034"/>
</dbReference>
<dbReference type="Proteomes" id="UP000001941">
    <property type="component" value="Chromosome"/>
</dbReference>
<dbReference type="KEGG" id="mhu:Mhun_0034"/>
<dbReference type="SUPFAM" id="SSF56317">
    <property type="entry name" value="Carbon-nitrogen hydrolase"/>
    <property type="match status" value="1"/>
</dbReference>
<dbReference type="GeneID" id="3923490"/>
<dbReference type="InterPro" id="IPR003010">
    <property type="entry name" value="C-N_Hydrolase"/>
</dbReference>
<accession>Q2FQ96</accession>
<gene>
    <name evidence="3" type="ordered locus">Mhun_0034</name>
</gene>
<dbReference type="CDD" id="cd07573">
    <property type="entry name" value="CPA"/>
    <property type="match status" value="1"/>
</dbReference>
<dbReference type="PANTHER" id="PTHR31377:SF0">
    <property type="entry name" value="AGMATINE DEIMINASE-RELATED"/>
    <property type="match status" value="1"/>
</dbReference>
<dbReference type="GO" id="GO:0047632">
    <property type="term" value="F:agmatine deiminase activity"/>
    <property type="evidence" value="ECO:0007669"/>
    <property type="project" value="UniProtKB-EC"/>
</dbReference>
<dbReference type="Gene3D" id="3.75.10.10">
    <property type="entry name" value="L-arginine/glycine Amidinotransferase, Chain A"/>
    <property type="match status" value="1"/>
</dbReference>
<dbReference type="PANTHER" id="PTHR31377">
    <property type="entry name" value="AGMATINE DEIMINASE-RELATED"/>
    <property type="match status" value="1"/>
</dbReference>
<dbReference type="InParanoid" id="Q2FQ96"/>
<sequence>MSCIIGLIQISVSPHKSWNIQHAMENIREAAESGAQIICLPELFSTPYFPQHIGLDSSPFTDTCDGATIYRFSKLALELGCVLIVPICEKSSDNRIYNSAVVIDADGSVFRPYRKIHIPQDPLFYEKGYFNPGDEYRVYKTKYANLAVLICFDQWFPEAAREVALNGADIIFYPTAIGHIRGEIPAEGDWKESWKVIQRSHAIANSIPVAAVNRCGWEDELFFFGGSFICDAFGKILVQGDIDEEIILAEVDLSLGPSIREAWGFFRNRRPDTYHSLTALEKPGSSTESLTPANQGYHMPAEWEHHDAVWMAWPYNDLTFPHLEAVEETYLTILSSLRSERVELLIADPTYQEKILHMLSFRGVDCSHIRFHIVHYSDVWIRDFGPTCVVNRALHDVSAVFWDFNAWGNKYDELILDGVKTHELFQTLGMKIFRPGIVLEGGSIDSNGRGCVLTTRQCLLNPNRNPHLTQDDIEHYLCEYLCARKIIWLHEGIAGDDTDGHIDDIARFVNPTTVVCAIEENQEDENYLPLQENFRILSKETDQNNNPLTVIPIPMPHPVKDESNRYPASYLNFYIGNEVVLVPVFDDEHDSRALEILQPLFPDREVIGIPARAMVEGFGTIHCATQQQPFA</sequence>
<dbReference type="EMBL" id="CP000254">
    <property type="protein sequence ID" value="ABD39812.1"/>
    <property type="molecule type" value="Genomic_DNA"/>
</dbReference>
<dbReference type="EC" id="3.5.3.12" evidence="3"/>
<evidence type="ECO:0000259" key="2">
    <source>
        <dbReference type="PROSITE" id="PS50263"/>
    </source>
</evidence>
<evidence type="ECO:0000256" key="1">
    <source>
        <dbReference type="ARBA" id="ARBA00022801"/>
    </source>
</evidence>
<name>Q2FQ96_METHJ</name>
<reference evidence="4" key="1">
    <citation type="journal article" date="2016" name="Stand. Genomic Sci.">
        <title>Complete genome sequence of Methanospirillum hungatei type strain JF1.</title>
        <authorList>
            <person name="Gunsalus R.P."/>
            <person name="Cook L.E."/>
            <person name="Crable B."/>
            <person name="Rohlin L."/>
            <person name="McDonald E."/>
            <person name="Mouttaki H."/>
            <person name="Sieber J.R."/>
            <person name="Poweleit N."/>
            <person name="Zhou H."/>
            <person name="Lapidus A.L."/>
            <person name="Daligault H.E."/>
            <person name="Land M."/>
            <person name="Gilna P."/>
            <person name="Ivanova N."/>
            <person name="Kyrpides N."/>
            <person name="Culley D.E."/>
            <person name="McInerney M.J."/>
        </authorList>
    </citation>
    <scope>NUCLEOTIDE SEQUENCE [LARGE SCALE GENOMIC DNA]</scope>
    <source>
        <strain evidence="4">ATCC 27890 / DSM 864 / NBRC 100397 / JF-1</strain>
    </source>
</reference>
<dbReference type="InterPro" id="IPR007466">
    <property type="entry name" value="Peptidyl-Arg-deiminase_porph"/>
</dbReference>
<dbReference type="GO" id="GO:0009446">
    <property type="term" value="P:putrescine biosynthetic process"/>
    <property type="evidence" value="ECO:0007669"/>
    <property type="project" value="InterPro"/>
</dbReference>
<dbReference type="eggNOG" id="arCOG00062">
    <property type="taxonomic scope" value="Archaea"/>
</dbReference>
<dbReference type="InterPro" id="IPR036526">
    <property type="entry name" value="C-N_Hydrolase_sf"/>
</dbReference>
<dbReference type="STRING" id="323259.Mhun_0034"/>
<dbReference type="OrthoDB" id="39312at2157"/>
<feature type="domain" description="CN hydrolase" evidence="2">
    <location>
        <begin position="3"/>
        <end position="253"/>
    </location>
</feature>